<dbReference type="InterPro" id="IPR015425">
    <property type="entry name" value="FH2_Formin"/>
</dbReference>
<dbReference type="GO" id="GO:0051015">
    <property type="term" value="F:actin filament binding"/>
    <property type="evidence" value="ECO:0007669"/>
    <property type="project" value="TreeGrafter"/>
</dbReference>
<dbReference type="GO" id="GO:0045010">
    <property type="term" value="P:actin nucleation"/>
    <property type="evidence" value="ECO:0007669"/>
    <property type="project" value="InterPro"/>
</dbReference>
<feature type="compositionally biased region" description="Polar residues" evidence="5">
    <location>
        <begin position="468"/>
        <end position="477"/>
    </location>
</feature>
<dbReference type="FunFam" id="1.20.58.2220:FF:000005">
    <property type="entry name" value="Formin 1"/>
    <property type="match status" value="1"/>
</dbReference>
<evidence type="ECO:0000259" key="6">
    <source>
        <dbReference type="PROSITE" id="PS51444"/>
    </source>
</evidence>
<dbReference type="InterPro" id="IPR001265">
    <property type="entry name" value="Formin_Cappuccino_subfam"/>
</dbReference>
<evidence type="ECO:0000256" key="3">
    <source>
        <dbReference type="ARBA" id="ARBA00023054"/>
    </source>
</evidence>
<evidence type="ECO:0000256" key="4">
    <source>
        <dbReference type="ARBA" id="ARBA00023242"/>
    </source>
</evidence>
<evidence type="ECO:0000256" key="1">
    <source>
        <dbReference type="ARBA" id="ARBA00004123"/>
    </source>
</evidence>
<sequence>MDQEEFKYLETASHTEKELSDMPKANSCQDSSWVCQADRGMADGHADLLSRALSQESTDGSRSYIVPAERSSSVDISDVIKADMVKERAHAVLADKAEVMVNGNDKDMTSNKNMFNIIDCQESFVSNRILGMSTQLVNEAISSIGQDESKLQEKTNELKHTDNKTLHALCTHKTKDRYTKCELKMISEDINSPVSTDSSKEFFRKNDVVCTTGSNLVISNGNAKYSITGASEILNNSILFTSKPVQNPLVDTTYHLEGQALHVTNTNSMPPSSPTFSRTVVITLRRVEALSDHSEGDKIQPELVQNHRLEMCNEGGTQSDKDSSSVEGHLPIMSQDSEFPPNLYNMRASTELSASLPNKTVIEGANSPTELCTISKGTYDQLLLKLEPTAPGSQNPTQEEKKMKNDTQGAAELEVKKKYGLDGEGTVEDEKQSLTQERENDTHEDKAMEEEGREKIIQGDANSAPGKPQNSPNTGSGSCHGPGFSSSQSTFFRGPVLEKTLQIPSIFSGLKGLKKEVGEQQTEATTLEQPIGPDLKRGKSVKRKLFAEQRSKKEVKGSFLEQLSLLLSFDASRTEQRRGQTTTVGPPHSPSSHGPGSNELEIDEAVENLDVASSDDKSKSPNAETALDAFKAFFTPKTYKRDTADRIDLKMLNKEAIRAIFDRGPKSPDTENVSKSPESEERTPGRLQAIWPPPKPKDEEEKIGLKYTEADETEVIGNFLADYKLQLFRLRAENAESVARLQAAVADLKDKATRSHGDRHDVAVSTEDTLMPRTFRNVCIQTDRDTFIKPVAEAELSTSLSPQPCVPKKLDLTSIHLSLSGTQEPASKRGQLPPPPLPPPLPVQSDSIIAPPPPPSLPDPCDGNVFSNLDQPLDGQALLKQGNGPPPPPPPPPTGECGLPPPPPFLGSAPPPPGTEEWPQRKPRVEPVCPMKPLHWTRIQIQNNTWYPDNRKGGGLYSLRLNGVWMSVFFSPLSARSDMLWNSLKEPAIINSNEFAELFAKMATPTRRKPLSEAYEKKVKPKKIIKLLDGKRSQAVGILISSLHLEMKDIQRAVLMLDNSVVDVDAIEALYENRAQPEELARIRKHYETSDGEHVKLLDKPEQFLYELSQLPEFSLRARCIILQSTFPETIASVQRKTEIVVHVCQVLLQRDSVKEILGLVLALGNYMNGGSRTRGQADGFGLEILPKLKDVKSRDNRISLVDYVVTYYVHNIDQNSGTESCVFPLPEPQDVFLAAQVRFEDLFKELRKLGKDLAVCEKDVKTVCSKSSEEYVHPFKEKMEAFISDAQKQQIAIEHHLILAQKSFHDLVKYFGLKPRSGEQDVLPGYAFMLWFEFCNDFKTRWKRENKAISKERLKQAQQSVHNITAEKKVQTRRIHANGL</sequence>
<evidence type="ECO:0000313" key="7">
    <source>
        <dbReference type="EMBL" id="KAK1796031.1"/>
    </source>
</evidence>
<dbReference type="SMART" id="SM00498">
    <property type="entry name" value="FH2"/>
    <property type="match status" value="1"/>
</dbReference>
<dbReference type="PANTHER" id="PTHR45920">
    <property type="entry name" value="FORMIN HOMOLOGY 2 DOMAIN CONTAINING, ISOFORM I"/>
    <property type="match status" value="1"/>
</dbReference>
<feature type="compositionally biased region" description="Basic and acidic residues" evidence="5">
    <location>
        <begin position="660"/>
        <end position="669"/>
    </location>
</feature>
<gene>
    <name evidence="7" type="ORF">P4O66_009132</name>
</gene>
<feature type="region of interest" description="Disordered" evidence="5">
    <location>
        <begin position="820"/>
        <end position="925"/>
    </location>
</feature>
<reference evidence="7" key="1">
    <citation type="submission" date="2023-03" db="EMBL/GenBank/DDBJ databases">
        <title>Electrophorus voltai genome.</title>
        <authorList>
            <person name="Bian C."/>
        </authorList>
    </citation>
    <scope>NUCLEOTIDE SEQUENCE</scope>
    <source>
        <strain evidence="7">CB-2022</strain>
        <tissue evidence="7">Muscle</tissue>
    </source>
</reference>
<dbReference type="GO" id="GO:0005884">
    <property type="term" value="C:actin filament"/>
    <property type="evidence" value="ECO:0007669"/>
    <property type="project" value="InterPro"/>
</dbReference>
<feature type="region of interest" description="Disordered" evidence="5">
    <location>
        <begin position="518"/>
        <end position="539"/>
    </location>
</feature>
<accession>A0AAD8ZDM4</accession>
<feature type="compositionally biased region" description="Basic and acidic residues" evidence="5">
    <location>
        <begin position="428"/>
        <end position="457"/>
    </location>
</feature>
<evidence type="ECO:0000313" key="8">
    <source>
        <dbReference type="Proteomes" id="UP001239994"/>
    </source>
</evidence>
<comment type="subcellular location">
    <subcellularLocation>
        <location evidence="1">Nucleus</location>
    </subcellularLocation>
</comment>
<evidence type="ECO:0000256" key="5">
    <source>
        <dbReference type="SAM" id="MobiDB-lite"/>
    </source>
</evidence>
<dbReference type="SUPFAM" id="SSF101447">
    <property type="entry name" value="Formin homology 2 domain (FH2 domain)"/>
    <property type="match status" value="1"/>
</dbReference>
<dbReference type="GO" id="GO:0030866">
    <property type="term" value="P:cortical actin cytoskeleton organization"/>
    <property type="evidence" value="ECO:0007669"/>
    <property type="project" value="TreeGrafter"/>
</dbReference>
<protein>
    <recommendedName>
        <fullName evidence="6">FH2 domain-containing protein</fullName>
    </recommendedName>
</protein>
<comment type="similarity">
    <text evidence="2">Belongs to the formin homology family. Cappuccino subfamily.</text>
</comment>
<proteinExistence type="inferred from homology"/>
<dbReference type="Gene3D" id="1.20.58.2220">
    <property type="entry name" value="Formin, FH2 domain"/>
    <property type="match status" value="1"/>
</dbReference>
<feature type="compositionally biased region" description="Polar residues" evidence="5">
    <location>
        <begin position="519"/>
        <end position="528"/>
    </location>
</feature>
<dbReference type="GO" id="GO:0008017">
    <property type="term" value="F:microtubule binding"/>
    <property type="evidence" value="ECO:0007669"/>
    <property type="project" value="InterPro"/>
</dbReference>
<feature type="non-terminal residue" evidence="7">
    <location>
        <position position="1"/>
    </location>
</feature>
<keyword evidence="4" id="KW-0539">Nucleus</keyword>
<dbReference type="PANTHER" id="PTHR45920:SF7">
    <property type="entry name" value="FORMIN-G"/>
    <property type="match status" value="1"/>
</dbReference>
<feature type="compositionally biased region" description="Pro residues" evidence="5">
    <location>
        <begin position="832"/>
        <end position="842"/>
    </location>
</feature>
<comment type="caution">
    <text evidence="7">The sequence shown here is derived from an EMBL/GenBank/DDBJ whole genome shotgun (WGS) entry which is preliminary data.</text>
</comment>
<feature type="compositionally biased region" description="Pro residues" evidence="5">
    <location>
        <begin position="884"/>
        <end position="914"/>
    </location>
</feature>
<organism evidence="7 8">
    <name type="scientific">Electrophorus voltai</name>
    <dbReference type="NCBI Taxonomy" id="2609070"/>
    <lineage>
        <taxon>Eukaryota</taxon>
        <taxon>Metazoa</taxon>
        <taxon>Chordata</taxon>
        <taxon>Craniata</taxon>
        <taxon>Vertebrata</taxon>
        <taxon>Euteleostomi</taxon>
        <taxon>Actinopterygii</taxon>
        <taxon>Neopterygii</taxon>
        <taxon>Teleostei</taxon>
        <taxon>Ostariophysi</taxon>
        <taxon>Gymnotiformes</taxon>
        <taxon>Gymnotoidei</taxon>
        <taxon>Gymnotidae</taxon>
        <taxon>Electrophorus</taxon>
    </lineage>
</organism>
<dbReference type="GO" id="GO:0005634">
    <property type="term" value="C:nucleus"/>
    <property type="evidence" value="ECO:0007669"/>
    <property type="project" value="UniProtKB-SubCell"/>
</dbReference>
<dbReference type="PROSITE" id="PS51444">
    <property type="entry name" value="FH2"/>
    <property type="match status" value="1"/>
</dbReference>
<feature type="compositionally biased region" description="Basic and acidic residues" evidence="5">
    <location>
        <begin position="1"/>
        <end position="21"/>
    </location>
</feature>
<dbReference type="EMBL" id="JAROKS010000015">
    <property type="protein sequence ID" value="KAK1796031.1"/>
    <property type="molecule type" value="Genomic_DNA"/>
</dbReference>
<dbReference type="GO" id="GO:0005737">
    <property type="term" value="C:cytoplasm"/>
    <property type="evidence" value="ECO:0007669"/>
    <property type="project" value="UniProtKB-ARBA"/>
</dbReference>
<keyword evidence="8" id="KW-1185">Reference proteome</keyword>
<feature type="domain" description="FH2" evidence="6">
    <location>
        <begin position="950"/>
        <end position="1365"/>
    </location>
</feature>
<feature type="region of interest" description="Disordered" evidence="5">
    <location>
        <begin position="660"/>
        <end position="700"/>
    </location>
</feature>
<evidence type="ECO:0000256" key="2">
    <source>
        <dbReference type="ARBA" id="ARBA00005271"/>
    </source>
</evidence>
<name>A0AAD8ZDM4_9TELE</name>
<feature type="region of interest" description="Disordered" evidence="5">
    <location>
        <begin position="388"/>
        <end position="487"/>
    </location>
</feature>
<keyword evidence="3" id="KW-0175">Coiled coil</keyword>
<dbReference type="InterPro" id="IPR042201">
    <property type="entry name" value="FH2_Formin_sf"/>
</dbReference>
<dbReference type="Proteomes" id="UP001239994">
    <property type="component" value="Unassembled WGS sequence"/>
</dbReference>
<dbReference type="PRINTS" id="PR00828">
    <property type="entry name" value="FORMIN"/>
</dbReference>
<feature type="region of interest" description="Disordered" evidence="5">
    <location>
        <begin position="572"/>
        <end position="599"/>
    </location>
</feature>
<feature type="region of interest" description="Disordered" evidence="5">
    <location>
        <begin position="1"/>
        <end position="25"/>
    </location>
</feature>
<dbReference type="Pfam" id="PF02181">
    <property type="entry name" value="FH2"/>
    <property type="match status" value="1"/>
</dbReference>